<dbReference type="Pfam" id="PF03929">
    <property type="entry name" value="PepSY_TM"/>
    <property type="match status" value="1"/>
</dbReference>
<dbReference type="Pfam" id="PF00111">
    <property type="entry name" value="Fer2"/>
    <property type="match status" value="1"/>
</dbReference>
<keyword evidence="1" id="KW-0830">Ubiquinone</keyword>
<dbReference type="InterPro" id="IPR001041">
    <property type="entry name" value="2Fe-2S_ferredoxin-type"/>
</dbReference>
<keyword evidence="2" id="KW-1133">Transmembrane helix</keyword>
<comment type="caution">
    <text evidence="4">The sequence shown here is derived from an EMBL/GenBank/DDBJ whole genome shotgun (WGS) entry which is preliminary data.</text>
</comment>
<dbReference type="InterPro" id="IPR036010">
    <property type="entry name" value="2Fe-2S_ferredoxin-like_sf"/>
</dbReference>
<dbReference type="EMBL" id="JAAAWO010000001">
    <property type="protein sequence ID" value="NDW14219.1"/>
    <property type="molecule type" value="Genomic_DNA"/>
</dbReference>
<proteinExistence type="predicted"/>
<dbReference type="AlphaFoldDB" id="A0A6N9TFA3"/>
<keyword evidence="5" id="KW-1185">Reference proteome</keyword>
<dbReference type="PANTHER" id="PTHR34219">
    <property type="entry name" value="IRON-REGULATED INNER MEMBRANE PROTEIN-RELATED"/>
    <property type="match status" value="1"/>
</dbReference>
<protein>
    <submittedName>
        <fullName evidence="4">2Fe-2S iron-sulfur cluster binding domain-containing protein</fullName>
    </submittedName>
</protein>
<dbReference type="SUPFAM" id="SSF54292">
    <property type="entry name" value="2Fe-2S ferredoxin-like"/>
    <property type="match status" value="1"/>
</dbReference>
<evidence type="ECO:0000256" key="1">
    <source>
        <dbReference type="ARBA" id="ARBA00023075"/>
    </source>
</evidence>
<dbReference type="CDD" id="cd00207">
    <property type="entry name" value="fer2"/>
    <property type="match status" value="1"/>
</dbReference>
<evidence type="ECO:0000313" key="4">
    <source>
        <dbReference type="EMBL" id="NDW14219.1"/>
    </source>
</evidence>
<name>A0A6N9TFA3_9ALTE</name>
<evidence type="ECO:0000313" key="5">
    <source>
        <dbReference type="Proteomes" id="UP000471381"/>
    </source>
</evidence>
<evidence type="ECO:0000259" key="3">
    <source>
        <dbReference type="PROSITE" id="PS51085"/>
    </source>
</evidence>
<feature type="transmembrane region" description="Helical" evidence="2">
    <location>
        <begin position="228"/>
        <end position="250"/>
    </location>
</feature>
<sequence>MKISKFKPAFSTPFTNAHTGVSKVAFTASLHKWLSLLVGVQLLIWLATGLYFNLMDHKKASGNALREPVSVKRSFTDSELIPLNKLKTVSEVAPQKVELIWVLGSPYYHVIGRQGEHSYQLRHSLLFNAITGEKAALTSQQVLEIAKLSYSGSSELSNPKLLQPPFSDYVAQQNPMWKVSANDNNNTSIYIDSVTGQVLKHVNDDARLKALMFKLHFMDYTNTGGFNHWLIICFAFVTLFLSGTGVTLLAKRYQRRIFSVKRNGNKQAISVILSHSHTPAPARVESEANLFNALADVGIELPSVCNGAGTCGKCKFFSENRLRVAPTERRLLSATELAEGVRLACQHKASEVTGVIDVSVTGFATKLQE</sequence>
<dbReference type="RefSeq" id="WP_163104758.1">
    <property type="nucleotide sequence ID" value="NZ_JAAAWO010000001.1"/>
</dbReference>
<accession>A0A6N9TFA3</accession>
<keyword evidence="2" id="KW-0812">Transmembrane</keyword>
<dbReference type="GO" id="GO:0051536">
    <property type="term" value="F:iron-sulfur cluster binding"/>
    <property type="evidence" value="ECO:0007669"/>
    <property type="project" value="InterPro"/>
</dbReference>
<dbReference type="InterPro" id="IPR012675">
    <property type="entry name" value="Beta-grasp_dom_sf"/>
</dbReference>
<organism evidence="4 5">
    <name type="scientific">Alteromonas genovensis</name>
    <dbReference type="NCBI Taxonomy" id="471225"/>
    <lineage>
        <taxon>Bacteria</taxon>
        <taxon>Pseudomonadati</taxon>
        <taxon>Pseudomonadota</taxon>
        <taxon>Gammaproteobacteria</taxon>
        <taxon>Alteromonadales</taxon>
        <taxon>Alteromonadaceae</taxon>
        <taxon>Alteromonas/Salinimonas group</taxon>
        <taxon>Alteromonas</taxon>
    </lineage>
</organism>
<evidence type="ECO:0000256" key="2">
    <source>
        <dbReference type="SAM" id="Phobius"/>
    </source>
</evidence>
<keyword evidence="2" id="KW-0472">Membrane</keyword>
<dbReference type="Gene3D" id="3.10.20.30">
    <property type="match status" value="1"/>
</dbReference>
<feature type="domain" description="2Fe-2S ferredoxin-type" evidence="3">
    <location>
        <begin position="267"/>
        <end position="366"/>
    </location>
</feature>
<dbReference type="Proteomes" id="UP000471381">
    <property type="component" value="Unassembled WGS sequence"/>
</dbReference>
<gene>
    <name evidence="4" type="ORF">GTQ48_01555</name>
</gene>
<dbReference type="PROSITE" id="PS51085">
    <property type="entry name" value="2FE2S_FER_2"/>
    <property type="match status" value="1"/>
</dbReference>
<reference evidence="4 5" key="1">
    <citation type="submission" date="2020-01" db="EMBL/GenBank/DDBJ databases">
        <title>Genomes of bacteria type strains.</title>
        <authorList>
            <person name="Chen J."/>
            <person name="Zhu S."/>
            <person name="Yang J."/>
        </authorList>
    </citation>
    <scope>NUCLEOTIDE SEQUENCE [LARGE SCALE GENOMIC DNA]</scope>
    <source>
        <strain evidence="4 5">LMG 24078</strain>
    </source>
</reference>
<dbReference type="InterPro" id="IPR005625">
    <property type="entry name" value="PepSY-ass_TM"/>
</dbReference>
<feature type="transmembrane region" description="Helical" evidence="2">
    <location>
        <begin position="33"/>
        <end position="52"/>
    </location>
</feature>